<gene>
    <name evidence="4" type="ORF">ERS007720_00696</name>
    <name evidence="3" type="ORF">ERS027659_03320</name>
</gene>
<dbReference type="Proteomes" id="UP000050164">
    <property type="component" value="Unassembled WGS sequence"/>
</dbReference>
<feature type="chain" id="PRO_5040687976" description="Secreted protein" evidence="2">
    <location>
        <begin position="21"/>
        <end position="102"/>
    </location>
</feature>
<evidence type="ECO:0000313" key="3">
    <source>
        <dbReference type="EMBL" id="CKS59777.1"/>
    </source>
</evidence>
<organism evidence="3 6">
    <name type="scientific">Mycobacterium tuberculosis</name>
    <dbReference type="NCBI Taxonomy" id="1773"/>
    <lineage>
        <taxon>Bacteria</taxon>
        <taxon>Bacillati</taxon>
        <taxon>Actinomycetota</taxon>
        <taxon>Actinomycetes</taxon>
        <taxon>Mycobacteriales</taxon>
        <taxon>Mycobacteriaceae</taxon>
        <taxon>Mycobacterium</taxon>
        <taxon>Mycobacterium tuberculosis complex</taxon>
    </lineage>
</organism>
<proteinExistence type="predicted"/>
<evidence type="ECO:0000313" key="4">
    <source>
        <dbReference type="EMBL" id="COV67504.1"/>
    </source>
</evidence>
<protein>
    <recommendedName>
        <fullName evidence="7">Secreted protein</fullName>
    </recommendedName>
</protein>
<evidence type="ECO:0008006" key="7">
    <source>
        <dbReference type="Google" id="ProtNLM"/>
    </source>
</evidence>
<dbReference type="EMBL" id="CNFT01000940">
    <property type="protein sequence ID" value="CKS59777.1"/>
    <property type="molecule type" value="Genomic_DNA"/>
</dbReference>
<sequence>MPSAGSIPWAWLCRLFQSNAALSAFSTARAPPSTKNRCGSAGSPKTRAKVSTKRAIATEYTSELLGLFSAACMSSAWNSRSSTSAGGFIPSAEEATNVNMSR</sequence>
<name>A0A654ZFB4_MYCTX</name>
<evidence type="ECO:0000313" key="6">
    <source>
        <dbReference type="Proteomes" id="UP000050164"/>
    </source>
</evidence>
<keyword evidence="2" id="KW-0732">Signal</keyword>
<feature type="signal peptide" evidence="2">
    <location>
        <begin position="1"/>
        <end position="20"/>
    </location>
</feature>
<evidence type="ECO:0000313" key="5">
    <source>
        <dbReference type="Proteomes" id="UP000044938"/>
    </source>
</evidence>
<feature type="region of interest" description="Disordered" evidence="1">
    <location>
        <begin position="29"/>
        <end position="49"/>
    </location>
</feature>
<accession>A0A654ZFB4</accession>
<dbReference type="AlphaFoldDB" id="A0A654ZFB4"/>
<dbReference type="Proteomes" id="UP000044938">
    <property type="component" value="Unassembled WGS sequence"/>
</dbReference>
<reference evidence="5 6" key="1">
    <citation type="submission" date="2015-03" db="EMBL/GenBank/DDBJ databases">
        <authorList>
            <consortium name="Pathogen Informatics"/>
        </authorList>
    </citation>
    <scope>NUCLEOTIDE SEQUENCE [LARGE SCALE GENOMIC DNA]</scope>
    <source>
        <strain evidence="3 6">Bir 185</strain>
        <strain evidence="4 5">M09401471</strain>
    </source>
</reference>
<dbReference type="EMBL" id="CSAJ01000056">
    <property type="protein sequence ID" value="COV67504.1"/>
    <property type="molecule type" value="Genomic_DNA"/>
</dbReference>
<evidence type="ECO:0000256" key="2">
    <source>
        <dbReference type="SAM" id="SignalP"/>
    </source>
</evidence>
<evidence type="ECO:0000256" key="1">
    <source>
        <dbReference type="SAM" id="MobiDB-lite"/>
    </source>
</evidence>